<feature type="transmembrane region" description="Helical" evidence="1">
    <location>
        <begin position="6"/>
        <end position="28"/>
    </location>
</feature>
<dbReference type="InterPro" id="IPR009693">
    <property type="entry name" value="Glucitol_operon_activator"/>
</dbReference>
<comment type="caution">
    <text evidence="2">The sequence shown here is derived from an EMBL/GenBank/DDBJ whole genome shotgun (WGS) entry which is preliminary data.</text>
</comment>
<keyword evidence="1" id="KW-0472">Membrane</keyword>
<dbReference type="EMBL" id="AZCT01000007">
    <property type="protein sequence ID" value="KRK12472.1"/>
    <property type="molecule type" value="Genomic_DNA"/>
</dbReference>
<protein>
    <recommendedName>
        <fullName evidence="4">Glucitol operon activator</fullName>
    </recommendedName>
</protein>
<dbReference type="PATRIC" id="fig|1423816.3.peg.2937"/>
<keyword evidence="1" id="KW-1133">Transmembrane helix</keyword>
<evidence type="ECO:0000313" key="2">
    <source>
        <dbReference type="EMBL" id="KRK12472.1"/>
    </source>
</evidence>
<evidence type="ECO:0000256" key="1">
    <source>
        <dbReference type="SAM" id="Phobius"/>
    </source>
</evidence>
<sequence>MKDLEGILFMVFLLAIVIGKQIIGIVNSQMYVREYKRMVNGQQSGRFGVGVYRPKMGVGEVCFIIIDDGRIKQCKILRGLSIFAKFRDYETVLETKVSDEKLLNDRHSKSIQAAIQHACAAGR</sequence>
<evidence type="ECO:0000313" key="3">
    <source>
        <dbReference type="Proteomes" id="UP000051984"/>
    </source>
</evidence>
<evidence type="ECO:0008006" key="4">
    <source>
        <dbReference type="Google" id="ProtNLM"/>
    </source>
</evidence>
<name>A0A0R1ET02_LACZE</name>
<accession>A0A0R1ET02</accession>
<dbReference type="Pfam" id="PF06923">
    <property type="entry name" value="GutM"/>
    <property type="match status" value="1"/>
</dbReference>
<reference evidence="2 3" key="1">
    <citation type="journal article" date="2015" name="Genome Announc.">
        <title>Expanding the biotechnology potential of lactobacilli through comparative genomics of 213 strains and associated genera.</title>
        <authorList>
            <person name="Sun Z."/>
            <person name="Harris H.M."/>
            <person name="McCann A."/>
            <person name="Guo C."/>
            <person name="Argimon S."/>
            <person name="Zhang W."/>
            <person name="Yang X."/>
            <person name="Jeffery I.B."/>
            <person name="Cooney J.C."/>
            <person name="Kagawa T.F."/>
            <person name="Liu W."/>
            <person name="Song Y."/>
            <person name="Salvetti E."/>
            <person name="Wrobel A."/>
            <person name="Rasinkangas P."/>
            <person name="Parkhill J."/>
            <person name="Rea M.C."/>
            <person name="O'Sullivan O."/>
            <person name="Ritari J."/>
            <person name="Douillard F.P."/>
            <person name="Paul Ross R."/>
            <person name="Yang R."/>
            <person name="Briner A.E."/>
            <person name="Felis G.E."/>
            <person name="de Vos W.M."/>
            <person name="Barrangou R."/>
            <person name="Klaenhammer T.R."/>
            <person name="Caufield P.W."/>
            <person name="Cui Y."/>
            <person name="Zhang H."/>
            <person name="O'Toole P.W."/>
        </authorList>
    </citation>
    <scope>NUCLEOTIDE SEQUENCE [LARGE SCALE GENOMIC DNA]</scope>
    <source>
        <strain evidence="2 3">DSM 20178</strain>
    </source>
</reference>
<dbReference type="AlphaFoldDB" id="A0A0R1ET02"/>
<dbReference type="RefSeq" id="WP_420896614.1">
    <property type="nucleotide sequence ID" value="NZ_AZCT01000007.1"/>
</dbReference>
<organism evidence="2 3">
    <name type="scientific">Lacticaseibacillus zeae DSM 20178 = KCTC 3804</name>
    <dbReference type="NCBI Taxonomy" id="1423816"/>
    <lineage>
        <taxon>Bacteria</taxon>
        <taxon>Bacillati</taxon>
        <taxon>Bacillota</taxon>
        <taxon>Bacilli</taxon>
        <taxon>Lactobacillales</taxon>
        <taxon>Lactobacillaceae</taxon>
        <taxon>Lacticaseibacillus</taxon>
    </lineage>
</organism>
<gene>
    <name evidence="2" type="ORF">FD51_GL002822</name>
</gene>
<keyword evidence="1" id="KW-0812">Transmembrane</keyword>
<dbReference type="Proteomes" id="UP000051984">
    <property type="component" value="Unassembled WGS sequence"/>
</dbReference>
<proteinExistence type="predicted"/>